<dbReference type="RefSeq" id="WP_182485180.1">
    <property type="nucleotide sequence ID" value="NZ_JACGWU010000007.1"/>
</dbReference>
<dbReference type="PROSITE" id="PS00622">
    <property type="entry name" value="HTH_LUXR_1"/>
    <property type="match status" value="1"/>
</dbReference>
<dbReference type="SUPFAM" id="SSF46894">
    <property type="entry name" value="C-terminal effector domain of the bipartite response regulators"/>
    <property type="match status" value="1"/>
</dbReference>
<dbReference type="GO" id="GO:0003677">
    <property type="term" value="F:DNA binding"/>
    <property type="evidence" value="ECO:0007669"/>
    <property type="project" value="UniProtKB-KW"/>
</dbReference>
<dbReference type="InterPro" id="IPR036388">
    <property type="entry name" value="WH-like_DNA-bd_sf"/>
</dbReference>
<dbReference type="Gene3D" id="1.10.10.10">
    <property type="entry name" value="Winged helix-like DNA-binding domain superfamily/Winged helix DNA-binding domain"/>
    <property type="match status" value="1"/>
</dbReference>
<dbReference type="PANTHER" id="PTHR44688:SF16">
    <property type="entry name" value="DNA-BINDING TRANSCRIPTIONAL ACTIVATOR DEVR_DOSR"/>
    <property type="match status" value="1"/>
</dbReference>
<gene>
    <name evidence="5" type="ORF">FB555_001869</name>
</gene>
<dbReference type="SMART" id="SM00421">
    <property type="entry name" value="HTH_LUXR"/>
    <property type="match status" value="1"/>
</dbReference>
<dbReference type="EMBL" id="JACGWU010000007">
    <property type="protein sequence ID" value="MBA8829753.1"/>
    <property type="molecule type" value="Genomic_DNA"/>
</dbReference>
<evidence type="ECO:0000256" key="1">
    <source>
        <dbReference type="ARBA" id="ARBA00023015"/>
    </source>
</evidence>
<keyword evidence="6" id="KW-1185">Reference proteome</keyword>
<dbReference type="InterPro" id="IPR000792">
    <property type="entry name" value="Tscrpt_reg_LuxR_C"/>
</dbReference>
<evidence type="ECO:0000256" key="3">
    <source>
        <dbReference type="ARBA" id="ARBA00023163"/>
    </source>
</evidence>
<keyword evidence="1" id="KW-0805">Transcription regulation</keyword>
<keyword evidence="3" id="KW-0804">Transcription</keyword>
<organism evidence="5 6">
    <name type="scientific">Alpinimonas psychrophila</name>
    <dbReference type="NCBI Taxonomy" id="748908"/>
    <lineage>
        <taxon>Bacteria</taxon>
        <taxon>Bacillati</taxon>
        <taxon>Actinomycetota</taxon>
        <taxon>Actinomycetes</taxon>
        <taxon>Micrococcales</taxon>
        <taxon>Microbacteriaceae</taxon>
        <taxon>Alpinimonas</taxon>
    </lineage>
</organism>
<dbReference type="InterPro" id="IPR029016">
    <property type="entry name" value="GAF-like_dom_sf"/>
</dbReference>
<dbReference type="Pfam" id="PF00196">
    <property type="entry name" value="GerE"/>
    <property type="match status" value="1"/>
</dbReference>
<evidence type="ECO:0000313" key="6">
    <source>
        <dbReference type="Proteomes" id="UP000524237"/>
    </source>
</evidence>
<dbReference type="CDD" id="cd06170">
    <property type="entry name" value="LuxR_C_like"/>
    <property type="match status" value="1"/>
</dbReference>
<sequence>MTIIPEVTGTFSDHGDPGTWSIRHVIRSMARGNADDVIPQSTAELMQRFLRDLHDILPYDAAQLLVFDRTNDRHHELAREGYSSLVAGVMAHEFTKDWPKPIWLPVNPGDNLPPTIGSEQDLPDSFRRSAIYLNFLHPAGYRDGLTFELNHRGRYVGLVNISSKTPHFYSDEIRRRSQAMSSILGFVANATAREMERVPSHSRAAVLSRDGHIAPLAGRGQSRLAQQPEFLSALVPLFTMVGEDVYFLWDLDRQWYRVHVQHQRDDSMQGAEHLIIVEAPISRPFSLTPTEIRVLTYMSSCPSNEAIAVALSISIRTVHSHVASILAKLDCSRRSQAVSSAIRNGLFRPEPNTLASLERIVT</sequence>
<dbReference type="GO" id="GO:0006355">
    <property type="term" value="P:regulation of DNA-templated transcription"/>
    <property type="evidence" value="ECO:0007669"/>
    <property type="project" value="InterPro"/>
</dbReference>
<evidence type="ECO:0000259" key="4">
    <source>
        <dbReference type="PROSITE" id="PS50043"/>
    </source>
</evidence>
<dbReference type="PROSITE" id="PS50043">
    <property type="entry name" value="HTH_LUXR_2"/>
    <property type="match status" value="1"/>
</dbReference>
<evidence type="ECO:0000313" key="5">
    <source>
        <dbReference type="EMBL" id="MBA8829753.1"/>
    </source>
</evidence>
<accession>A0A7W3JV05</accession>
<protein>
    <submittedName>
        <fullName evidence="5">DNA-binding CsgD family transcriptional regulator</fullName>
    </submittedName>
</protein>
<feature type="domain" description="HTH luxR-type" evidence="4">
    <location>
        <begin position="280"/>
        <end position="345"/>
    </location>
</feature>
<proteinExistence type="predicted"/>
<dbReference type="Gene3D" id="3.30.450.40">
    <property type="match status" value="1"/>
</dbReference>
<comment type="caution">
    <text evidence="5">The sequence shown here is derived from an EMBL/GenBank/DDBJ whole genome shotgun (WGS) entry which is preliminary data.</text>
</comment>
<evidence type="ECO:0000256" key="2">
    <source>
        <dbReference type="ARBA" id="ARBA00023125"/>
    </source>
</evidence>
<name>A0A7W3JV05_9MICO</name>
<dbReference type="AlphaFoldDB" id="A0A7W3JV05"/>
<dbReference type="PANTHER" id="PTHR44688">
    <property type="entry name" value="DNA-BINDING TRANSCRIPTIONAL ACTIVATOR DEVR_DOSR"/>
    <property type="match status" value="1"/>
</dbReference>
<dbReference type="InterPro" id="IPR016032">
    <property type="entry name" value="Sig_transdc_resp-reg_C-effctor"/>
</dbReference>
<dbReference type="SUPFAM" id="SSF55781">
    <property type="entry name" value="GAF domain-like"/>
    <property type="match status" value="1"/>
</dbReference>
<reference evidence="5 6" key="1">
    <citation type="submission" date="2020-07" db="EMBL/GenBank/DDBJ databases">
        <title>Sequencing the genomes of 1000 actinobacteria strains.</title>
        <authorList>
            <person name="Klenk H.-P."/>
        </authorList>
    </citation>
    <scope>NUCLEOTIDE SEQUENCE [LARGE SCALE GENOMIC DNA]</scope>
    <source>
        <strain evidence="5 6">DSM 23737</strain>
    </source>
</reference>
<keyword evidence="2 5" id="KW-0238">DNA-binding</keyword>
<dbReference type="Proteomes" id="UP000524237">
    <property type="component" value="Unassembled WGS sequence"/>
</dbReference>